<dbReference type="OrthoDB" id="2081705at2"/>
<keyword evidence="1" id="KW-0472">Membrane</keyword>
<reference evidence="3 4" key="1">
    <citation type="submission" date="2019-09" db="EMBL/GenBank/DDBJ databases">
        <title>Whole genome sequences of isolates from the Mars Exploration Rovers.</title>
        <authorList>
            <person name="Seuylemezian A."/>
            <person name="Vaishampayan P."/>
        </authorList>
    </citation>
    <scope>NUCLEOTIDE SEQUENCE [LARGE SCALE GENOMIC DNA]</scope>
    <source>
        <strain evidence="3 4">MER_TA_151</strain>
    </source>
</reference>
<keyword evidence="1" id="KW-1133">Transmembrane helix</keyword>
<dbReference type="InterPro" id="IPR018639">
    <property type="entry name" value="DUF2062"/>
</dbReference>
<evidence type="ECO:0000256" key="1">
    <source>
        <dbReference type="SAM" id="Phobius"/>
    </source>
</evidence>
<evidence type="ECO:0000313" key="3">
    <source>
        <dbReference type="EMBL" id="KAA9022864.1"/>
    </source>
</evidence>
<dbReference type="AlphaFoldDB" id="A0A5J5HPJ2"/>
<proteinExistence type="predicted"/>
<dbReference type="RefSeq" id="WP_150440656.1">
    <property type="nucleotide sequence ID" value="NZ_VYKL01000021.1"/>
</dbReference>
<dbReference type="Pfam" id="PF09835">
    <property type="entry name" value="DUF2062"/>
    <property type="match status" value="1"/>
</dbReference>
<name>A0A5J5HPJ2_9BACI</name>
<feature type="domain" description="DUF2062" evidence="2">
    <location>
        <begin position="5"/>
        <end position="151"/>
    </location>
</feature>
<gene>
    <name evidence="3" type="ORF">F4V44_14045</name>
</gene>
<dbReference type="PANTHER" id="PTHR40547">
    <property type="entry name" value="SLL0298 PROTEIN"/>
    <property type="match status" value="1"/>
</dbReference>
<dbReference type="PANTHER" id="PTHR40547:SF1">
    <property type="entry name" value="SLL0298 PROTEIN"/>
    <property type="match status" value="1"/>
</dbReference>
<comment type="caution">
    <text evidence="3">The sequence shown here is derived from an EMBL/GenBank/DDBJ whole genome shotgun (WGS) entry which is preliminary data.</text>
</comment>
<evidence type="ECO:0000313" key="4">
    <source>
        <dbReference type="Proteomes" id="UP000326671"/>
    </source>
</evidence>
<organism evidence="3 4">
    <name type="scientific">Niallia endozanthoxylica</name>
    <dbReference type="NCBI Taxonomy" id="2036016"/>
    <lineage>
        <taxon>Bacteria</taxon>
        <taxon>Bacillati</taxon>
        <taxon>Bacillota</taxon>
        <taxon>Bacilli</taxon>
        <taxon>Bacillales</taxon>
        <taxon>Bacillaceae</taxon>
        <taxon>Niallia</taxon>
    </lineage>
</organism>
<keyword evidence="1" id="KW-0812">Transmembrane</keyword>
<sequence length="157" mass="17753">MKITRRIKYYLIRLFRLKSNPHHVALGLTMGLIPSWIPTFGLGPVLSVGLARLVKANTVSALVGGVIGTAIWPLLFLLNYKVGSFILDRESKVDELEEVDYINAIYHTHKGIDSFHSSGFSFLAGAVINILISSTVIYFIVYFLFKTYRVRILHKIR</sequence>
<feature type="transmembrane region" description="Helical" evidence="1">
    <location>
        <begin position="21"/>
        <end position="39"/>
    </location>
</feature>
<accession>A0A5J5HPJ2</accession>
<feature type="transmembrane region" description="Helical" evidence="1">
    <location>
        <begin position="59"/>
        <end position="80"/>
    </location>
</feature>
<dbReference type="Proteomes" id="UP000326671">
    <property type="component" value="Unassembled WGS sequence"/>
</dbReference>
<protein>
    <submittedName>
        <fullName evidence="3">DUF2062 domain-containing protein</fullName>
    </submittedName>
</protein>
<dbReference type="EMBL" id="VYKL01000021">
    <property type="protein sequence ID" value="KAA9022864.1"/>
    <property type="molecule type" value="Genomic_DNA"/>
</dbReference>
<feature type="transmembrane region" description="Helical" evidence="1">
    <location>
        <begin position="120"/>
        <end position="145"/>
    </location>
</feature>
<evidence type="ECO:0000259" key="2">
    <source>
        <dbReference type="Pfam" id="PF09835"/>
    </source>
</evidence>
<keyword evidence="4" id="KW-1185">Reference proteome</keyword>